<comment type="subcellular location">
    <subcellularLocation>
        <location evidence="1">Membrane</location>
        <topology evidence="1">Single-pass membrane protein</topology>
    </subcellularLocation>
</comment>
<dbReference type="Pfam" id="PF04357">
    <property type="entry name" value="TamB"/>
    <property type="match status" value="1"/>
</dbReference>
<dbReference type="InterPro" id="IPR007452">
    <property type="entry name" value="TamB_C"/>
</dbReference>
<proteinExistence type="predicted"/>
<evidence type="ECO:0000256" key="3">
    <source>
        <dbReference type="ARBA" id="ARBA00022989"/>
    </source>
</evidence>
<evidence type="ECO:0000256" key="1">
    <source>
        <dbReference type="ARBA" id="ARBA00004167"/>
    </source>
</evidence>
<sequence>MRRFLKILVRTLAVIIVLVVAAVAFVHTGPGGRLIAYVANSTLSGPDKTVELSPPMLGWGGDLRLDSVRVSDAGGQWLQVTGIDARWHPLALLGGRLSIDRIDIDSVAVDRKPAPAAAETSQQTSSGSVPALPMDVTLGKLTVRDISLGEDIAGTPVRLTADGSFAFDAATKGLEAKTKIRRDDDKAGQLTADVGYMPDAQTLRLDFSASEPRGGLMARLLDVSELPALDVSLKGDGPLQNWAADLTVALDGVQTVTGQAGLVETRANGALTRRLDFDLDGQLEPLAPEPVRPLFAGATKAKGTLAFDQDFKPQNLRVDAETAAFTLSADGRETPETISANVSARLKTPVSLTVGGDTLSASELNLTATASGKPESADWNAQITGRNLASRHGTMASLSLTASGQDANLVMETLKVPAALDVVADISSVSDPRFEPFTGTTRATAELVAGAGNWVDVRALAINNPALQASVTGLFAPEEANADVKLTLADLSAFADIAGRNLSGSMSAGFKLEAVPQSGSATVKIDGTGMDLALGDPRADKLLQGRSTLTGTLARDKDGTLSADDLHLASKGLDLAITGKSDLKEIDATTTATLANLALLDPALTGSANLEASANGPIEAPKVTAKLTARQLTMQGEPVQNLEASADLTASVTKPAGTIDIGATFRDQPLTGHAGFSSDETGTRRIDDIRLATGQSRVTGALALDADGIPSGSLIVALPDLAEIAPLLLQKLAGALNATIDLSSESGVPVARIEATGRKIASSSVTLGQADLKATVADFLNTPHIGGTLTASNLVAGGTTVEQLTAKASGTADGTDFETDALLDGGKLSLAGQISQTPDGIAVTLNKAKGLYQGQETSLASPARIVLPNDGPIALDKVTLLLGSGKATIAGTVGDKLDVKVGLDKIPAELAELATPGMRFGGTITGKVDVTGTTASPVAEWTLAWNGVETSALSGLGLPGADLKSDGRFSNATVTHKSVLSVGTDGRLTADGTVQVAGSKAMNMMVTGNLPFALVQRALTQSGLRLDGAATVDLKIGGTTAKPTFGGQITTRDATAVSLNTGLVVKSINATAKIDTTRVEITSLTGTIGAGGTLSASGSIGLGDSLPADLNLKIQDGVYTDGRIVTAKLDADLTLSGPLATMPKVGGNILIKRADITIPSSLATTLAPVEVKHINAPPDVARQTADLTAETGNTSSGTGVALDLDVNAPGQIFVRGRGLQVELGGRIGISGTSADPVTTGAFTLRNGTLTLLSRLLTLTKGQITFLGSFDPLLDFAATTTASGTTITVGIEGNASDPEVSFTSSPAYPQEEVLALLLFGQNLSSLSAAQVAQLAGAVATLGGASPLENLRKSLGVDSFNITTDEDNNTTAELSKRLGNKVSVGVQQGTQTGSSRVTVDIDVTKHLRARGEAGADGSSKAGIFFEKEY</sequence>
<evidence type="ECO:0000313" key="6">
    <source>
        <dbReference type="EMBL" id="MBD1545434.1"/>
    </source>
</evidence>
<name>A0A926NS27_9HYPH</name>
<comment type="caution">
    <text evidence="6">The sequence shown here is derived from an EMBL/GenBank/DDBJ whole genome shotgun (WGS) entry which is preliminary data.</text>
</comment>
<accession>A0A926NS27</accession>
<keyword evidence="4" id="KW-0472">Membrane</keyword>
<keyword evidence="3" id="KW-1133">Transmembrane helix</keyword>
<evidence type="ECO:0000256" key="4">
    <source>
        <dbReference type="ARBA" id="ARBA00023136"/>
    </source>
</evidence>
<gene>
    <name evidence="6" type="ORF">HK439_04120</name>
</gene>
<evidence type="ECO:0000259" key="5">
    <source>
        <dbReference type="Pfam" id="PF04357"/>
    </source>
</evidence>
<protein>
    <recommendedName>
        <fullName evidence="5">Translocation and assembly module TamB C-terminal domain-containing protein</fullName>
    </recommendedName>
</protein>
<dbReference type="Proteomes" id="UP000598467">
    <property type="component" value="Unassembled WGS sequence"/>
</dbReference>
<organism evidence="6 7">
    <name type="scientific">Roseibium aggregatum</name>
    <dbReference type="NCBI Taxonomy" id="187304"/>
    <lineage>
        <taxon>Bacteria</taxon>
        <taxon>Pseudomonadati</taxon>
        <taxon>Pseudomonadota</taxon>
        <taxon>Alphaproteobacteria</taxon>
        <taxon>Hyphomicrobiales</taxon>
        <taxon>Stappiaceae</taxon>
        <taxon>Roseibium</taxon>
    </lineage>
</organism>
<dbReference type="GO" id="GO:0009306">
    <property type="term" value="P:protein secretion"/>
    <property type="evidence" value="ECO:0007669"/>
    <property type="project" value="InterPro"/>
</dbReference>
<reference evidence="6" key="1">
    <citation type="submission" date="2020-05" db="EMBL/GenBank/DDBJ databases">
        <title>Identification of trans-AT polyketide cluster in two marine bacteria, producers of a novel glutaramide-containing polyketide sesbanimide D and analogs.</title>
        <authorList>
            <person name="Kacar D."/>
            <person name="Rodriguez P."/>
            <person name="Canedo L."/>
            <person name="Gonzalez E."/>
            <person name="Galan B."/>
            <person name="De La Calle F."/>
            <person name="Garcia J.L."/>
        </authorList>
    </citation>
    <scope>NUCLEOTIDE SEQUENCE</scope>
    <source>
        <strain evidence="6">PHM038</strain>
    </source>
</reference>
<dbReference type="RefSeq" id="WP_190290107.1">
    <property type="nucleotide sequence ID" value="NZ_JABFCZ010000004.1"/>
</dbReference>
<dbReference type="PANTHER" id="PTHR36985:SF1">
    <property type="entry name" value="TRANSLOCATION AND ASSEMBLY MODULE SUBUNIT TAMB"/>
    <property type="match status" value="1"/>
</dbReference>
<dbReference type="GO" id="GO:0005886">
    <property type="term" value="C:plasma membrane"/>
    <property type="evidence" value="ECO:0007669"/>
    <property type="project" value="InterPro"/>
</dbReference>
<evidence type="ECO:0000256" key="2">
    <source>
        <dbReference type="ARBA" id="ARBA00022692"/>
    </source>
</evidence>
<keyword evidence="2" id="KW-0812">Transmembrane</keyword>
<dbReference type="PANTHER" id="PTHR36985">
    <property type="entry name" value="TRANSLOCATION AND ASSEMBLY MODULE SUBUNIT TAMB"/>
    <property type="match status" value="1"/>
</dbReference>
<evidence type="ECO:0000313" key="7">
    <source>
        <dbReference type="Proteomes" id="UP000598467"/>
    </source>
</evidence>
<feature type="domain" description="Translocation and assembly module TamB C-terminal" evidence="5">
    <location>
        <begin position="1084"/>
        <end position="1427"/>
    </location>
</feature>
<dbReference type="EMBL" id="JABFCZ010000004">
    <property type="protein sequence ID" value="MBD1545434.1"/>
    <property type="molecule type" value="Genomic_DNA"/>
</dbReference>